<feature type="region of interest" description="Disordered" evidence="1">
    <location>
        <begin position="71"/>
        <end position="119"/>
    </location>
</feature>
<evidence type="ECO:0000313" key="4">
    <source>
        <dbReference type="Proteomes" id="UP000540423"/>
    </source>
</evidence>
<feature type="compositionally biased region" description="Low complexity" evidence="1">
    <location>
        <begin position="71"/>
        <end position="94"/>
    </location>
</feature>
<dbReference type="RefSeq" id="WP_185031772.1">
    <property type="nucleotide sequence ID" value="NZ_BNBN01000001.1"/>
</dbReference>
<keyword evidence="4" id="KW-1185">Reference proteome</keyword>
<keyword evidence="2" id="KW-1133">Transmembrane helix</keyword>
<organism evidence="3 4">
    <name type="scientific">Streptomyces candidus</name>
    <dbReference type="NCBI Taxonomy" id="67283"/>
    <lineage>
        <taxon>Bacteria</taxon>
        <taxon>Bacillati</taxon>
        <taxon>Actinomycetota</taxon>
        <taxon>Actinomycetes</taxon>
        <taxon>Kitasatosporales</taxon>
        <taxon>Streptomycetaceae</taxon>
        <taxon>Streptomyces</taxon>
    </lineage>
</organism>
<comment type="caution">
    <text evidence="3">The sequence shown here is derived from an EMBL/GenBank/DDBJ whole genome shotgun (WGS) entry which is preliminary data.</text>
</comment>
<feature type="transmembrane region" description="Helical" evidence="2">
    <location>
        <begin position="21"/>
        <end position="39"/>
    </location>
</feature>
<feature type="transmembrane region" description="Helical" evidence="2">
    <location>
        <begin position="45"/>
        <end position="65"/>
    </location>
</feature>
<proteinExistence type="predicted"/>
<gene>
    <name evidence="3" type="ORF">HNQ79_003373</name>
</gene>
<accession>A0A7X0HIQ2</accession>
<keyword evidence="2" id="KW-0472">Membrane</keyword>
<protein>
    <submittedName>
        <fullName evidence="3">Uncharacterized protein</fullName>
    </submittedName>
</protein>
<evidence type="ECO:0000256" key="2">
    <source>
        <dbReference type="SAM" id="Phobius"/>
    </source>
</evidence>
<sequence length="119" mass="11834">MQRTPQTPNRIPIPAPSAAQCGYGAATVVLATVAMLLLSQTASPVWIALIACAGLALGLLVAMAVPAPRVRPAPGTARETPAGPTPVAAPATGTHDGLRVPGPRARPSAASAGRHSLHG</sequence>
<feature type="compositionally biased region" description="Low complexity" evidence="1">
    <location>
        <begin position="101"/>
        <end position="119"/>
    </location>
</feature>
<dbReference type="EMBL" id="JACHEM010000008">
    <property type="protein sequence ID" value="MBB6436898.1"/>
    <property type="molecule type" value="Genomic_DNA"/>
</dbReference>
<dbReference type="Proteomes" id="UP000540423">
    <property type="component" value="Unassembled WGS sequence"/>
</dbReference>
<evidence type="ECO:0000256" key="1">
    <source>
        <dbReference type="SAM" id="MobiDB-lite"/>
    </source>
</evidence>
<reference evidence="3 4" key="1">
    <citation type="submission" date="2020-08" db="EMBL/GenBank/DDBJ databases">
        <title>Genomic Encyclopedia of Type Strains, Phase IV (KMG-IV): sequencing the most valuable type-strain genomes for metagenomic binning, comparative biology and taxonomic classification.</title>
        <authorList>
            <person name="Goeker M."/>
        </authorList>
    </citation>
    <scope>NUCLEOTIDE SEQUENCE [LARGE SCALE GENOMIC DNA]</scope>
    <source>
        <strain evidence="3 4">DSM 40141</strain>
    </source>
</reference>
<evidence type="ECO:0000313" key="3">
    <source>
        <dbReference type="EMBL" id="MBB6436898.1"/>
    </source>
</evidence>
<name>A0A7X0HIQ2_9ACTN</name>
<dbReference type="AlphaFoldDB" id="A0A7X0HIQ2"/>
<keyword evidence="2" id="KW-0812">Transmembrane</keyword>